<evidence type="ECO:0000313" key="11">
    <source>
        <dbReference type="EMBL" id="OJT12200.1"/>
    </source>
</evidence>
<feature type="binding site" description="axial binding residue" evidence="9">
    <location>
        <position position="481"/>
    </location>
    <ligand>
        <name>heme</name>
        <dbReference type="ChEBI" id="CHEBI:30413"/>
    </ligand>
    <ligandPart>
        <name>Fe</name>
        <dbReference type="ChEBI" id="CHEBI:18248"/>
    </ligandPart>
</feature>
<evidence type="ECO:0000256" key="4">
    <source>
        <dbReference type="ARBA" id="ARBA00022617"/>
    </source>
</evidence>
<evidence type="ECO:0000256" key="6">
    <source>
        <dbReference type="ARBA" id="ARBA00023002"/>
    </source>
</evidence>
<evidence type="ECO:0000256" key="3">
    <source>
        <dbReference type="ARBA" id="ARBA00010617"/>
    </source>
</evidence>
<evidence type="ECO:0000313" key="12">
    <source>
        <dbReference type="Proteomes" id="UP000184267"/>
    </source>
</evidence>
<keyword evidence="7 9" id="KW-0408">Iron</keyword>
<dbReference type="GO" id="GO:0005506">
    <property type="term" value="F:iron ion binding"/>
    <property type="evidence" value="ECO:0007669"/>
    <property type="project" value="InterPro"/>
</dbReference>
<dbReference type="PANTHER" id="PTHR24305:SF166">
    <property type="entry name" value="CYTOCHROME P450 12A4, MITOCHONDRIAL-RELATED"/>
    <property type="match status" value="1"/>
</dbReference>
<keyword evidence="4 9" id="KW-0349">Heme</keyword>
<dbReference type="AlphaFoldDB" id="A0A1M2VXE7"/>
<gene>
    <name evidence="11" type="ORF">TRAPUB_11256</name>
</gene>
<dbReference type="PANTHER" id="PTHR24305">
    <property type="entry name" value="CYTOCHROME P450"/>
    <property type="match status" value="1"/>
</dbReference>
<dbReference type="OMA" id="AWQFWTT"/>
<dbReference type="EMBL" id="MNAD01000511">
    <property type="protein sequence ID" value="OJT12200.1"/>
    <property type="molecule type" value="Genomic_DNA"/>
</dbReference>
<dbReference type="PRINTS" id="PR00385">
    <property type="entry name" value="P450"/>
</dbReference>
<name>A0A1M2VXE7_TRAPU</name>
<keyword evidence="6" id="KW-0560">Oxidoreductase</keyword>
<organism evidence="11 12">
    <name type="scientific">Trametes pubescens</name>
    <name type="common">White-rot fungus</name>
    <dbReference type="NCBI Taxonomy" id="154538"/>
    <lineage>
        <taxon>Eukaryota</taxon>
        <taxon>Fungi</taxon>
        <taxon>Dikarya</taxon>
        <taxon>Basidiomycota</taxon>
        <taxon>Agaricomycotina</taxon>
        <taxon>Agaricomycetes</taxon>
        <taxon>Polyporales</taxon>
        <taxon>Polyporaceae</taxon>
        <taxon>Trametes</taxon>
    </lineage>
</organism>
<comment type="caution">
    <text evidence="11">The sequence shown here is derived from an EMBL/GenBank/DDBJ whole genome shotgun (WGS) entry which is preliminary data.</text>
</comment>
<proteinExistence type="inferred from homology"/>
<dbReference type="GO" id="GO:0020037">
    <property type="term" value="F:heme binding"/>
    <property type="evidence" value="ECO:0007669"/>
    <property type="project" value="InterPro"/>
</dbReference>
<reference evidence="11 12" key="1">
    <citation type="submission" date="2016-10" db="EMBL/GenBank/DDBJ databases">
        <title>Genome sequence of the basidiomycete white-rot fungus Trametes pubescens.</title>
        <authorList>
            <person name="Makela M.R."/>
            <person name="Granchi Z."/>
            <person name="Peng M."/>
            <person name="De Vries R.P."/>
            <person name="Grigoriev I."/>
            <person name="Riley R."/>
            <person name="Hilden K."/>
        </authorList>
    </citation>
    <scope>NUCLEOTIDE SEQUENCE [LARGE SCALE GENOMIC DNA]</scope>
    <source>
        <strain evidence="11 12">FBCC735</strain>
    </source>
</reference>
<evidence type="ECO:0000256" key="1">
    <source>
        <dbReference type="ARBA" id="ARBA00001971"/>
    </source>
</evidence>
<dbReference type="OrthoDB" id="1470350at2759"/>
<dbReference type="GO" id="GO:0016705">
    <property type="term" value="F:oxidoreductase activity, acting on paired donors, with incorporation or reduction of molecular oxygen"/>
    <property type="evidence" value="ECO:0007669"/>
    <property type="project" value="InterPro"/>
</dbReference>
<dbReference type="GO" id="GO:0004497">
    <property type="term" value="F:monooxygenase activity"/>
    <property type="evidence" value="ECO:0007669"/>
    <property type="project" value="UniProtKB-KW"/>
</dbReference>
<dbReference type="InterPro" id="IPR002403">
    <property type="entry name" value="Cyt_P450_E_grp-IV"/>
</dbReference>
<protein>
    <submittedName>
        <fullName evidence="11">Cytochrome P450 3A6</fullName>
    </submittedName>
</protein>
<dbReference type="SUPFAM" id="SSF48264">
    <property type="entry name" value="Cytochrome P450"/>
    <property type="match status" value="1"/>
</dbReference>
<dbReference type="InterPro" id="IPR036396">
    <property type="entry name" value="Cyt_P450_sf"/>
</dbReference>
<evidence type="ECO:0000256" key="2">
    <source>
        <dbReference type="ARBA" id="ARBA00005179"/>
    </source>
</evidence>
<dbReference type="Proteomes" id="UP000184267">
    <property type="component" value="Unassembled WGS sequence"/>
</dbReference>
<dbReference type="PRINTS" id="PR00465">
    <property type="entry name" value="EP450IV"/>
</dbReference>
<keyword evidence="12" id="KW-1185">Reference proteome</keyword>
<comment type="similarity">
    <text evidence="3">Belongs to the cytochrome P450 family.</text>
</comment>
<evidence type="ECO:0000256" key="5">
    <source>
        <dbReference type="ARBA" id="ARBA00022723"/>
    </source>
</evidence>
<keyword evidence="5 9" id="KW-0479">Metal-binding</keyword>
<comment type="pathway">
    <text evidence="2">Secondary metabolite biosynthesis.</text>
</comment>
<feature type="signal peptide" evidence="10">
    <location>
        <begin position="1"/>
        <end position="20"/>
    </location>
</feature>
<sequence>MPLFDLLPSLLLVVLGVVVCRRLRSLFAAHGPRNGLRALPGPPSPSLLLGYAWQFWTTDPTELHEEWVGRYGRVLQYRIFGYNCLFTMDTKALGHILARDDVYQKPHQMRTFIAQMLGNDCHQNPAFGPMQIREFTDIFFTKASQVRTMKKPRLYTKTDIMVAVQLRDILSLEVARNRDVAKVDIYDWVHRMTLDAIGEAAFGYNLETLDLDSKPNELCEAHRLVSQSVTRMSLYPMLRFCFPALRILPEEQSRRFAHARGVMTCFVRQLIEDKRRELAEDTSSKLYRRKRGDFLTLVVEANMGTLLPEGEKLSDETIIDECTTFLTAGHETTAITLSWFMYCVAANPVVQEKLRSELFTIATEHPTIEQLLSLKYLDQVLREVTRLYPAIPSSLRMAMEDDLLPLEEPVRINGMKHDFVWVPKGTPIVMPNLAMNRDKALWGEDAFEFRPDRWDALPEAVSVIPGIWANNLTFMGGQHACLGFRYSLNQIKVAVFTLLRSFEFQLAVPVEDIGKSTTLLVRPMMLSNPEKGPQLQMLVRAYRQD</sequence>
<evidence type="ECO:0000256" key="7">
    <source>
        <dbReference type="ARBA" id="ARBA00023004"/>
    </source>
</evidence>
<keyword evidence="10" id="KW-0732">Signal</keyword>
<dbReference type="InterPro" id="IPR050121">
    <property type="entry name" value="Cytochrome_P450_monoxygenase"/>
</dbReference>
<evidence type="ECO:0000256" key="8">
    <source>
        <dbReference type="ARBA" id="ARBA00023033"/>
    </source>
</evidence>
<comment type="cofactor">
    <cofactor evidence="1 9">
        <name>heme</name>
        <dbReference type="ChEBI" id="CHEBI:30413"/>
    </cofactor>
</comment>
<dbReference type="InterPro" id="IPR001128">
    <property type="entry name" value="Cyt_P450"/>
</dbReference>
<evidence type="ECO:0000256" key="10">
    <source>
        <dbReference type="SAM" id="SignalP"/>
    </source>
</evidence>
<accession>A0A1M2VXE7</accession>
<dbReference type="STRING" id="154538.A0A1M2VXE7"/>
<dbReference type="Gene3D" id="1.10.630.10">
    <property type="entry name" value="Cytochrome P450"/>
    <property type="match status" value="1"/>
</dbReference>
<feature type="chain" id="PRO_5012183021" evidence="10">
    <location>
        <begin position="21"/>
        <end position="545"/>
    </location>
</feature>
<evidence type="ECO:0000256" key="9">
    <source>
        <dbReference type="PIRSR" id="PIRSR602403-1"/>
    </source>
</evidence>
<dbReference type="Pfam" id="PF00067">
    <property type="entry name" value="p450"/>
    <property type="match status" value="1"/>
</dbReference>
<keyword evidence="8" id="KW-0503">Monooxygenase</keyword>